<proteinExistence type="predicted"/>
<gene>
    <name evidence="4" type="ORF">ICJ85_06575</name>
</gene>
<evidence type="ECO:0000256" key="2">
    <source>
        <dbReference type="SAM" id="SignalP"/>
    </source>
</evidence>
<keyword evidence="1 2" id="KW-0732">Signal</keyword>
<accession>A0A8J6PWS1</accession>
<evidence type="ECO:0000259" key="3">
    <source>
        <dbReference type="Pfam" id="PF13505"/>
    </source>
</evidence>
<reference evidence="4 5" key="1">
    <citation type="journal article" date="2018" name="J. Microbiol.">
        <title>Aestuariibaculum marinum sp. nov., a marine bacterium isolated from seawater in South Korea.</title>
        <authorList>
            <person name="Choi J."/>
            <person name="Lee D."/>
            <person name="Jang J.H."/>
            <person name="Cha S."/>
            <person name="Seo T."/>
        </authorList>
    </citation>
    <scope>NUCLEOTIDE SEQUENCE [LARGE SCALE GENOMIC DNA]</scope>
    <source>
        <strain evidence="4 5">IP7</strain>
    </source>
</reference>
<dbReference type="InterPro" id="IPR027385">
    <property type="entry name" value="Beta-barrel_OMP"/>
</dbReference>
<sequence>MISFLSRNKRLSSLFIFLFCMVSGFAQNDTSTIKAQMALGVNSPSIDGFVSGFEGQSLNFPTVNIGVQYMFNPNLGAKLDYGFSRMINDSNAQEFKLNYSRINLQGVYNLSNIIFISNRTGMFVHAGPGFSMVKPLNNYGENKISYLNAMAGLEFHYGLSDTMSLYFDASYIHGFAKEFNPVADGYGSFNGNVLTFTVGLSLSLSGCYYCN</sequence>
<dbReference type="RefSeq" id="WP_188222972.1">
    <property type="nucleotide sequence ID" value="NZ_JACVXD010000002.1"/>
</dbReference>
<feature type="chain" id="PRO_5035302336" evidence="2">
    <location>
        <begin position="27"/>
        <end position="211"/>
    </location>
</feature>
<dbReference type="EMBL" id="JACVXD010000002">
    <property type="protein sequence ID" value="MBD0823681.1"/>
    <property type="molecule type" value="Genomic_DNA"/>
</dbReference>
<dbReference type="Proteomes" id="UP000621516">
    <property type="component" value="Unassembled WGS sequence"/>
</dbReference>
<evidence type="ECO:0000313" key="4">
    <source>
        <dbReference type="EMBL" id="MBD0823681.1"/>
    </source>
</evidence>
<comment type="caution">
    <text evidence="4">The sequence shown here is derived from an EMBL/GenBank/DDBJ whole genome shotgun (WGS) entry which is preliminary data.</text>
</comment>
<name>A0A8J6PWS1_9FLAO</name>
<feature type="signal peptide" evidence="2">
    <location>
        <begin position="1"/>
        <end position="26"/>
    </location>
</feature>
<dbReference type="Gene3D" id="2.40.160.20">
    <property type="match status" value="1"/>
</dbReference>
<keyword evidence="5" id="KW-1185">Reference proteome</keyword>
<protein>
    <submittedName>
        <fullName evidence="4">Outer membrane beta-barrel protein</fullName>
    </submittedName>
</protein>
<dbReference type="SUPFAM" id="SSF56925">
    <property type="entry name" value="OMPA-like"/>
    <property type="match status" value="1"/>
</dbReference>
<dbReference type="AlphaFoldDB" id="A0A8J6PWS1"/>
<dbReference type="Pfam" id="PF13505">
    <property type="entry name" value="OMP_b-brl"/>
    <property type="match status" value="1"/>
</dbReference>
<dbReference type="InterPro" id="IPR011250">
    <property type="entry name" value="OMP/PagP_B-barrel"/>
</dbReference>
<organism evidence="4 5">
    <name type="scientific">Aestuariibaculum marinum</name>
    <dbReference type="NCBI Taxonomy" id="2683592"/>
    <lineage>
        <taxon>Bacteria</taxon>
        <taxon>Pseudomonadati</taxon>
        <taxon>Bacteroidota</taxon>
        <taxon>Flavobacteriia</taxon>
        <taxon>Flavobacteriales</taxon>
        <taxon>Flavobacteriaceae</taxon>
    </lineage>
</organism>
<feature type="domain" description="Outer membrane protein beta-barrel" evidence="3">
    <location>
        <begin position="17"/>
        <end position="200"/>
    </location>
</feature>
<evidence type="ECO:0000313" key="5">
    <source>
        <dbReference type="Proteomes" id="UP000621516"/>
    </source>
</evidence>
<evidence type="ECO:0000256" key="1">
    <source>
        <dbReference type="ARBA" id="ARBA00022729"/>
    </source>
</evidence>